<accession>A0A2Z6M3B3</accession>
<dbReference type="Proteomes" id="UP000242715">
    <property type="component" value="Unassembled WGS sequence"/>
</dbReference>
<dbReference type="AlphaFoldDB" id="A0A2Z6M3B3"/>
<evidence type="ECO:0000313" key="1">
    <source>
        <dbReference type="EMBL" id="GAU13297.1"/>
    </source>
</evidence>
<evidence type="ECO:0000313" key="2">
    <source>
        <dbReference type="Proteomes" id="UP000242715"/>
    </source>
</evidence>
<sequence length="128" mass="15246">MKESHEEFSTVLNDFKALGIDTTDERMQALYKDFQDFKLRFNNSRSKLKFEDMMKKNDVIFNLMNDLKAQRIDAGCDTAKIEELFKEYKDLKLAYNEYGVHNHEWLGLIDKLCKLNSKVQLFCEEMKE</sequence>
<keyword evidence="2" id="KW-1185">Reference proteome</keyword>
<dbReference type="EMBL" id="DF973135">
    <property type="protein sequence ID" value="GAU13297.1"/>
    <property type="molecule type" value="Genomic_DNA"/>
</dbReference>
<reference evidence="2" key="1">
    <citation type="journal article" date="2017" name="Front. Plant Sci.">
        <title>Climate Clever Clovers: New Paradigm to Reduce the Environmental Footprint of Ruminants by Breeding Low Methanogenic Forages Utilizing Haplotype Variation.</title>
        <authorList>
            <person name="Kaur P."/>
            <person name="Appels R."/>
            <person name="Bayer P.E."/>
            <person name="Keeble-Gagnere G."/>
            <person name="Wang J."/>
            <person name="Hirakawa H."/>
            <person name="Shirasawa K."/>
            <person name="Vercoe P."/>
            <person name="Stefanova K."/>
            <person name="Durmic Z."/>
            <person name="Nichols P."/>
            <person name="Revell C."/>
            <person name="Isobe S.N."/>
            <person name="Edwards D."/>
            <person name="Erskine W."/>
        </authorList>
    </citation>
    <scope>NUCLEOTIDE SEQUENCE [LARGE SCALE GENOMIC DNA]</scope>
    <source>
        <strain evidence="2">cv. Daliak</strain>
    </source>
</reference>
<protein>
    <submittedName>
        <fullName evidence="1">Uncharacterized protein</fullName>
    </submittedName>
</protein>
<dbReference type="OrthoDB" id="1459738at2759"/>
<gene>
    <name evidence="1" type="ORF">TSUD_42510</name>
</gene>
<proteinExistence type="predicted"/>
<name>A0A2Z6M3B3_TRISU</name>
<organism evidence="1 2">
    <name type="scientific">Trifolium subterraneum</name>
    <name type="common">Subterranean clover</name>
    <dbReference type="NCBI Taxonomy" id="3900"/>
    <lineage>
        <taxon>Eukaryota</taxon>
        <taxon>Viridiplantae</taxon>
        <taxon>Streptophyta</taxon>
        <taxon>Embryophyta</taxon>
        <taxon>Tracheophyta</taxon>
        <taxon>Spermatophyta</taxon>
        <taxon>Magnoliopsida</taxon>
        <taxon>eudicotyledons</taxon>
        <taxon>Gunneridae</taxon>
        <taxon>Pentapetalae</taxon>
        <taxon>rosids</taxon>
        <taxon>fabids</taxon>
        <taxon>Fabales</taxon>
        <taxon>Fabaceae</taxon>
        <taxon>Papilionoideae</taxon>
        <taxon>50 kb inversion clade</taxon>
        <taxon>NPAAA clade</taxon>
        <taxon>Hologalegina</taxon>
        <taxon>IRL clade</taxon>
        <taxon>Trifolieae</taxon>
        <taxon>Trifolium</taxon>
    </lineage>
</organism>